<keyword evidence="2" id="KW-0472">Membrane</keyword>
<feature type="transmembrane region" description="Helical" evidence="2">
    <location>
        <begin position="65"/>
        <end position="84"/>
    </location>
</feature>
<keyword evidence="2" id="KW-0812">Transmembrane</keyword>
<gene>
    <name evidence="4" type="ORF">V8G54_019516</name>
</gene>
<reference evidence="4 5" key="1">
    <citation type="journal article" date="2023" name="Life. Sci Alliance">
        <title>Evolutionary insights into 3D genome organization and epigenetic landscape of Vigna mungo.</title>
        <authorList>
            <person name="Junaid A."/>
            <person name="Singh B."/>
            <person name="Bhatia S."/>
        </authorList>
    </citation>
    <scope>NUCLEOTIDE SEQUENCE [LARGE SCALE GENOMIC DNA]</scope>
    <source>
        <strain evidence="4">Urdbean</strain>
    </source>
</reference>
<feature type="transmembrane region" description="Helical" evidence="2">
    <location>
        <begin position="36"/>
        <end position="59"/>
    </location>
</feature>
<name>A0AAQ3NAR9_VIGMU</name>
<dbReference type="SMART" id="SM01189">
    <property type="entry name" value="ELM2"/>
    <property type="match status" value="1"/>
</dbReference>
<keyword evidence="1" id="KW-0539">Nucleus</keyword>
<protein>
    <recommendedName>
        <fullName evidence="3">ELM2 domain-containing protein</fullName>
    </recommendedName>
</protein>
<feature type="transmembrane region" description="Helical" evidence="2">
    <location>
        <begin position="12"/>
        <end position="29"/>
    </location>
</feature>
<keyword evidence="5" id="KW-1185">Reference proteome</keyword>
<evidence type="ECO:0000256" key="2">
    <source>
        <dbReference type="SAM" id="Phobius"/>
    </source>
</evidence>
<feature type="domain" description="ELM2" evidence="3">
    <location>
        <begin position="250"/>
        <end position="303"/>
    </location>
</feature>
<accession>A0AAQ3NAR9</accession>
<evidence type="ECO:0000313" key="4">
    <source>
        <dbReference type="EMBL" id="WVZ06170.1"/>
    </source>
</evidence>
<dbReference type="AlphaFoldDB" id="A0AAQ3NAR9"/>
<keyword evidence="2" id="KW-1133">Transmembrane helix</keyword>
<dbReference type="Proteomes" id="UP001374535">
    <property type="component" value="Chromosome 6"/>
</dbReference>
<evidence type="ECO:0000313" key="5">
    <source>
        <dbReference type="Proteomes" id="UP001374535"/>
    </source>
</evidence>
<evidence type="ECO:0000256" key="1">
    <source>
        <dbReference type="ARBA" id="ARBA00023242"/>
    </source>
</evidence>
<sequence length="439" mass="50542">MSIKHHKEMMLLVWISVICSFLVIFGTILQMHNKGLLRIITYGMFIVVGAASSLLLSFFFSLVDAIITLVLWVVILTLVVYMYLVPLKKLMMFVASLDKNREPCQILFKLVYVNGLTILELKLGNLGSVSYDSRKKRKFDQYMRCHENVVNGHINRKKHGNENGILDDKIKHCTNYSQCLVTATTNSTKTSMKETSTLKYSKALESLLNRDFDKSNETSHSSYLKNEDIELHQTHNKSLSDDNEIPRPAIPIGSRFQAEVPKWEDTTNVNNDDDSKWLGVQVWPMPNISENCTEGIGEGRPDSCYCKNSGSDECVKLHIKEARELSKLEVGATFSNWKFDEMGEEFSESWTLEEDKKFDSLMKLNKSSKTRNFWKLAMKHFPSKSLKCMVNYYHNVYIPRCLSMETRSLHEVDRDSDQDDNFNKNDSWIGMIIICLTIL</sequence>
<organism evidence="4 5">
    <name type="scientific">Vigna mungo</name>
    <name type="common">Black gram</name>
    <name type="synonym">Phaseolus mungo</name>
    <dbReference type="NCBI Taxonomy" id="3915"/>
    <lineage>
        <taxon>Eukaryota</taxon>
        <taxon>Viridiplantae</taxon>
        <taxon>Streptophyta</taxon>
        <taxon>Embryophyta</taxon>
        <taxon>Tracheophyta</taxon>
        <taxon>Spermatophyta</taxon>
        <taxon>Magnoliopsida</taxon>
        <taxon>eudicotyledons</taxon>
        <taxon>Gunneridae</taxon>
        <taxon>Pentapetalae</taxon>
        <taxon>rosids</taxon>
        <taxon>fabids</taxon>
        <taxon>Fabales</taxon>
        <taxon>Fabaceae</taxon>
        <taxon>Papilionoideae</taxon>
        <taxon>50 kb inversion clade</taxon>
        <taxon>NPAAA clade</taxon>
        <taxon>indigoferoid/millettioid clade</taxon>
        <taxon>Phaseoleae</taxon>
        <taxon>Vigna</taxon>
    </lineage>
</organism>
<dbReference type="EMBL" id="CP144695">
    <property type="protein sequence ID" value="WVZ06170.1"/>
    <property type="molecule type" value="Genomic_DNA"/>
</dbReference>
<dbReference type="PANTHER" id="PTHR46872">
    <property type="entry name" value="DNA BINDING PROTEIN"/>
    <property type="match status" value="1"/>
</dbReference>
<dbReference type="InterPro" id="IPR000949">
    <property type="entry name" value="ELM2_dom"/>
</dbReference>
<dbReference type="PANTHER" id="PTHR46872:SF10">
    <property type="entry name" value="MYB-LIKE DOMAIN-CONTAINING PROTEIN"/>
    <property type="match status" value="1"/>
</dbReference>
<evidence type="ECO:0000259" key="3">
    <source>
        <dbReference type="SMART" id="SM01189"/>
    </source>
</evidence>
<proteinExistence type="predicted"/>